<organism evidence="2 3">
    <name type="scientific">Tumebacillus permanentifrigoris</name>
    <dbReference type="NCBI Taxonomy" id="378543"/>
    <lineage>
        <taxon>Bacteria</taxon>
        <taxon>Bacillati</taxon>
        <taxon>Bacillota</taxon>
        <taxon>Bacilli</taxon>
        <taxon>Bacillales</taxon>
        <taxon>Alicyclobacillaceae</taxon>
        <taxon>Tumebacillus</taxon>
    </lineage>
</organism>
<dbReference type="EMBL" id="QGGL01000001">
    <property type="protein sequence ID" value="PWK16494.1"/>
    <property type="molecule type" value="Genomic_DNA"/>
</dbReference>
<dbReference type="AlphaFoldDB" id="A0A316DEM3"/>
<keyword evidence="1" id="KW-1133">Transmembrane helix</keyword>
<evidence type="ECO:0000313" key="3">
    <source>
        <dbReference type="Proteomes" id="UP000245634"/>
    </source>
</evidence>
<comment type="caution">
    <text evidence="2">The sequence shown here is derived from an EMBL/GenBank/DDBJ whole genome shotgun (WGS) entry which is preliminary data.</text>
</comment>
<keyword evidence="1" id="KW-0812">Transmembrane</keyword>
<protein>
    <submittedName>
        <fullName evidence="2">Uncharacterized protein</fullName>
    </submittedName>
</protein>
<reference evidence="2 3" key="1">
    <citation type="submission" date="2018-05" db="EMBL/GenBank/DDBJ databases">
        <title>Genomic Encyclopedia of Type Strains, Phase IV (KMG-IV): sequencing the most valuable type-strain genomes for metagenomic binning, comparative biology and taxonomic classification.</title>
        <authorList>
            <person name="Goeker M."/>
        </authorList>
    </citation>
    <scope>NUCLEOTIDE SEQUENCE [LARGE SCALE GENOMIC DNA]</scope>
    <source>
        <strain evidence="2 3">DSM 18773</strain>
    </source>
</reference>
<sequence length="333" mass="36046">MQHKLATSDNGIFPSTFLSNDTGCGDYNMSLLRNIVTFGASGRIEKKLHEFEDLQFEYEQLFMKTESKRASVNSVLEQVIKVKLSAVESLKEINKISQNLKTKDRELPDHKVGNDVEDVHFERIGETITAADAAINLTKGVSAGVGTALGAWALVSSIGTASTGSAIAGLSGAAATNATLAWFGGGALAAGGGGMMAGTAVLGGIVVLPALALAGVFSHLKANKQIKEIEENMLQVVQINEQLNDNILKLEVIEMRSQELIVSIKKAEEAFTHELAVIYKQVYPIPLFSKLAKTLRKRLLRRNYFSNQDLQNIAYIGSIANEFATLIDTKVFE</sequence>
<evidence type="ECO:0000313" key="2">
    <source>
        <dbReference type="EMBL" id="PWK16494.1"/>
    </source>
</evidence>
<proteinExistence type="predicted"/>
<feature type="transmembrane region" description="Helical" evidence="1">
    <location>
        <begin position="195"/>
        <end position="217"/>
    </location>
</feature>
<accession>A0A316DEM3</accession>
<keyword evidence="3" id="KW-1185">Reference proteome</keyword>
<keyword evidence="1" id="KW-0472">Membrane</keyword>
<name>A0A316DEM3_9BACL</name>
<dbReference type="Proteomes" id="UP000245634">
    <property type="component" value="Unassembled WGS sequence"/>
</dbReference>
<gene>
    <name evidence="2" type="ORF">C7459_101358</name>
</gene>
<evidence type="ECO:0000256" key="1">
    <source>
        <dbReference type="SAM" id="Phobius"/>
    </source>
</evidence>
<dbReference type="RefSeq" id="WP_245884360.1">
    <property type="nucleotide sequence ID" value="NZ_QGGL01000001.1"/>
</dbReference>